<name>A0ABV6VWH4_9ACTN</name>
<organism evidence="2 3">
    <name type="scientific">Streptacidiphilus cavernicola</name>
    <dbReference type="NCBI Taxonomy" id="3342716"/>
    <lineage>
        <taxon>Bacteria</taxon>
        <taxon>Bacillati</taxon>
        <taxon>Actinomycetota</taxon>
        <taxon>Actinomycetes</taxon>
        <taxon>Kitasatosporales</taxon>
        <taxon>Streptomycetaceae</taxon>
        <taxon>Streptacidiphilus</taxon>
    </lineage>
</organism>
<evidence type="ECO:0000313" key="3">
    <source>
        <dbReference type="Proteomes" id="UP001592531"/>
    </source>
</evidence>
<feature type="domain" description="DUF732" evidence="1">
    <location>
        <begin position="23"/>
        <end position="78"/>
    </location>
</feature>
<accession>A0ABV6VWH4</accession>
<comment type="caution">
    <text evidence="2">The sequence shown here is derived from an EMBL/GenBank/DDBJ whole genome shotgun (WGS) entry which is preliminary data.</text>
</comment>
<reference evidence="2 3" key="1">
    <citation type="submission" date="2024-09" db="EMBL/GenBank/DDBJ databases">
        <authorList>
            <person name="Lee S.D."/>
        </authorList>
    </citation>
    <scope>NUCLEOTIDE SEQUENCE [LARGE SCALE GENOMIC DNA]</scope>
    <source>
        <strain evidence="2 3">N8-3</strain>
    </source>
</reference>
<dbReference type="Pfam" id="PF05305">
    <property type="entry name" value="DUF732"/>
    <property type="match status" value="1"/>
</dbReference>
<dbReference type="InterPro" id="IPR007969">
    <property type="entry name" value="DUF732"/>
</dbReference>
<dbReference type="Proteomes" id="UP001592531">
    <property type="component" value="Unassembled WGS sequence"/>
</dbReference>
<dbReference type="RefSeq" id="WP_380536775.1">
    <property type="nucleotide sequence ID" value="NZ_JBHFAB010000010.1"/>
</dbReference>
<protein>
    <submittedName>
        <fullName evidence="2">DUF732 domain-containing protein</fullName>
    </submittedName>
</protein>
<evidence type="ECO:0000313" key="2">
    <source>
        <dbReference type="EMBL" id="MFC1418055.1"/>
    </source>
</evidence>
<dbReference type="EMBL" id="JBHFAB010000010">
    <property type="protein sequence ID" value="MFC1418055.1"/>
    <property type="molecule type" value="Genomic_DNA"/>
</dbReference>
<evidence type="ECO:0000259" key="1">
    <source>
        <dbReference type="Pfam" id="PF05305"/>
    </source>
</evidence>
<sequence>MSAKESSFVTQVRAALAPLPGKHTSRSDTQIADDGDAACGTLRSGKPDAAYSALKSDGYSAGDEAAVEQIAVQVLCPDTLAAYRAWLSTPPKS</sequence>
<proteinExistence type="predicted"/>
<gene>
    <name evidence="2" type="ORF">ACEZDE_15590</name>
</gene>
<keyword evidence="3" id="KW-1185">Reference proteome</keyword>